<protein>
    <submittedName>
        <fullName evidence="1">Uncharacterized protein</fullName>
    </submittedName>
</protein>
<sequence length="103" mass="11728">MVYGKNLDLPWDDNRTGVVVNDQELRNVGKYYRATMSKNYDKTVPKRQAVEAGNYRNNDPVLGKLDQRKRKVLEGKNDNIGGSEPIDTTGKFCYYRGEIAAIL</sequence>
<accession>A0A177BDY5</accession>
<reference evidence="1 2" key="1">
    <citation type="submission" date="2016-04" db="EMBL/GenBank/DDBJ databases">
        <title>The genome of Intoshia linei affirms orthonectids as highly simplified spiralians.</title>
        <authorList>
            <person name="Mikhailov K.V."/>
            <person name="Slusarev G.S."/>
            <person name="Nikitin M.A."/>
            <person name="Logacheva M.D."/>
            <person name="Penin A."/>
            <person name="Aleoshin V."/>
            <person name="Panchin Y.V."/>
        </authorList>
    </citation>
    <scope>NUCLEOTIDE SEQUENCE [LARGE SCALE GENOMIC DNA]</scope>
    <source>
        <strain evidence="1">Intl2013</strain>
        <tissue evidence="1">Whole animal</tissue>
    </source>
</reference>
<evidence type="ECO:0000313" key="1">
    <source>
        <dbReference type="EMBL" id="OAF71754.1"/>
    </source>
</evidence>
<evidence type="ECO:0000313" key="2">
    <source>
        <dbReference type="Proteomes" id="UP000078046"/>
    </source>
</evidence>
<dbReference type="AlphaFoldDB" id="A0A177BDY5"/>
<dbReference type="EMBL" id="LWCA01000026">
    <property type="protein sequence ID" value="OAF71754.1"/>
    <property type="molecule type" value="Genomic_DNA"/>
</dbReference>
<name>A0A177BDY5_9BILA</name>
<proteinExistence type="predicted"/>
<keyword evidence="2" id="KW-1185">Reference proteome</keyword>
<dbReference type="Proteomes" id="UP000078046">
    <property type="component" value="Unassembled WGS sequence"/>
</dbReference>
<comment type="caution">
    <text evidence="1">The sequence shown here is derived from an EMBL/GenBank/DDBJ whole genome shotgun (WGS) entry which is preliminary data.</text>
</comment>
<organism evidence="1 2">
    <name type="scientific">Intoshia linei</name>
    <dbReference type="NCBI Taxonomy" id="1819745"/>
    <lineage>
        <taxon>Eukaryota</taxon>
        <taxon>Metazoa</taxon>
        <taxon>Spiralia</taxon>
        <taxon>Lophotrochozoa</taxon>
        <taxon>Mesozoa</taxon>
        <taxon>Orthonectida</taxon>
        <taxon>Rhopaluridae</taxon>
        <taxon>Intoshia</taxon>
    </lineage>
</organism>
<gene>
    <name evidence="1" type="ORF">A3Q56_00449</name>
</gene>